<reference evidence="1" key="1">
    <citation type="submission" date="2014-11" db="EMBL/GenBank/DDBJ databases">
        <authorList>
            <person name="Amaro Gonzalez C."/>
        </authorList>
    </citation>
    <scope>NUCLEOTIDE SEQUENCE</scope>
</reference>
<evidence type="ECO:0000313" key="1">
    <source>
        <dbReference type="EMBL" id="JAH61991.1"/>
    </source>
</evidence>
<protein>
    <submittedName>
        <fullName evidence="1">Uncharacterized protein</fullName>
    </submittedName>
</protein>
<dbReference type="EMBL" id="GBXM01046586">
    <property type="protein sequence ID" value="JAH61991.1"/>
    <property type="molecule type" value="Transcribed_RNA"/>
</dbReference>
<proteinExistence type="predicted"/>
<sequence length="18" mass="2029">MSLSGPARQQTFYNKTVT</sequence>
<organism evidence="1">
    <name type="scientific">Anguilla anguilla</name>
    <name type="common">European freshwater eel</name>
    <name type="synonym">Muraena anguilla</name>
    <dbReference type="NCBI Taxonomy" id="7936"/>
    <lineage>
        <taxon>Eukaryota</taxon>
        <taxon>Metazoa</taxon>
        <taxon>Chordata</taxon>
        <taxon>Craniata</taxon>
        <taxon>Vertebrata</taxon>
        <taxon>Euteleostomi</taxon>
        <taxon>Actinopterygii</taxon>
        <taxon>Neopterygii</taxon>
        <taxon>Teleostei</taxon>
        <taxon>Anguilliformes</taxon>
        <taxon>Anguillidae</taxon>
        <taxon>Anguilla</taxon>
    </lineage>
</organism>
<name>A0A0E9U824_ANGAN</name>
<accession>A0A0E9U824</accession>
<dbReference type="AlphaFoldDB" id="A0A0E9U824"/>
<reference evidence="1" key="2">
    <citation type="journal article" date="2015" name="Fish Shellfish Immunol.">
        <title>Early steps in the European eel (Anguilla anguilla)-Vibrio vulnificus interaction in the gills: Role of the RtxA13 toxin.</title>
        <authorList>
            <person name="Callol A."/>
            <person name="Pajuelo D."/>
            <person name="Ebbesson L."/>
            <person name="Teles M."/>
            <person name="MacKenzie S."/>
            <person name="Amaro C."/>
        </authorList>
    </citation>
    <scope>NUCLEOTIDE SEQUENCE</scope>
</reference>